<reference evidence="4 5" key="1">
    <citation type="submission" date="2018-07" db="EMBL/GenBank/DDBJ databases">
        <title>Venubactetium sediminum gen. nov., sp. nov., isolated from a marine solar saltern.</title>
        <authorList>
            <person name="Wang S."/>
        </authorList>
    </citation>
    <scope>NUCLEOTIDE SEQUENCE [LARGE SCALE GENOMIC DNA]</scope>
    <source>
        <strain evidence="4 5">WD2A32</strain>
    </source>
</reference>
<dbReference type="RefSeq" id="WP_114580184.1">
    <property type="nucleotide sequence ID" value="NZ_QPMH01000001.1"/>
</dbReference>
<dbReference type="PROSITE" id="PS50005">
    <property type="entry name" value="TPR"/>
    <property type="match status" value="1"/>
</dbReference>
<dbReference type="SMART" id="SM00028">
    <property type="entry name" value="TPR"/>
    <property type="match status" value="7"/>
</dbReference>
<name>A0A369TE99_9PROT</name>
<dbReference type="Pfam" id="PF13414">
    <property type="entry name" value="TPR_11"/>
    <property type="match status" value="1"/>
</dbReference>
<keyword evidence="1" id="KW-0677">Repeat</keyword>
<dbReference type="AlphaFoldDB" id="A0A369TE99"/>
<sequence>MPEGRHNDPSETPGVEAWLRRQWYVYLVERAWIPTKSRAALLAKGTLSRLFFHRRRIGRHVGDVRYELEIPPLRWLDVLRRHVLSVAFLTAFGSAAIIIYPQYEMKAQREQEIENMRDHFKEVAQMIYFRDGNTTVAKELIEKAEGFDRQIRAMDSDLKYLSAFIDGMDVVYRLLNLDRQLTNKERNAAHRALASAETLIRIKPEAPDGYLLRGQVFMALDQLEQARKALDTAYMKADREGTPVRKALASWRIAMVIVEKALEGNSWNIREAHAARALSRLHEAVDIFSAVDARNTDDDYKTKVATKWPYMTIGNIYRDLLYDYDNSIEYHKRALKADPNFAMGYFNLGLAYLDKANEMRVSTATKLKQTVSSGSENSSDPKWKRENTYGLARKAFKQAIRANPGRREGYYGLGMLYGSQNKYPIALRYFDKAIARDKCEEASITVRATSSGQKGCYLKALKYRAISRLDMGGEYDEALADLDAAIRIQPDDAELYVYRARLYVRQQKLAQAKTDVEFATALGGAGHMLPLTEAELMLAFGRSDTAIEKAETAIKIAREDHGWPSLPEAHELMARAHLKAKRMKQARKSLDLAVSKASYRPERFYLARGCLRLLESKESAALTDFRKALDWNGTYRPAVYARRLAMTDLEKSNDDSRIILPTGVNMTSFWRLRDPYYQLCRRANATRVADVPRSSLKRH</sequence>
<dbReference type="Proteomes" id="UP000253941">
    <property type="component" value="Unassembled WGS sequence"/>
</dbReference>
<keyword evidence="2 3" id="KW-0802">TPR repeat</keyword>
<organism evidence="4 5">
    <name type="scientific">Ferruginivarius sediminum</name>
    <dbReference type="NCBI Taxonomy" id="2661937"/>
    <lineage>
        <taxon>Bacteria</taxon>
        <taxon>Pseudomonadati</taxon>
        <taxon>Pseudomonadota</taxon>
        <taxon>Alphaproteobacteria</taxon>
        <taxon>Rhodospirillales</taxon>
        <taxon>Rhodospirillaceae</taxon>
        <taxon>Ferruginivarius</taxon>
    </lineage>
</organism>
<dbReference type="PANTHER" id="PTHR44858:SF18">
    <property type="entry name" value="TETRATRICOPEPTIDE REPEAT (TPR) PROTEIN"/>
    <property type="match status" value="1"/>
</dbReference>
<dbReference type="PANTHER" id="PTHR44858">
    <property type="entry name" value="TETRATRICOPEPTIDE REPEAT PROTEIN 6"/>
    <property type="match status" value="1"/>
</dbReference>
<evidence type="ECO:0000256" key="2">
    <source>
        <dbReference type="ARBA" id="ARBA00022803"/>
    </source>
</evidence>
<evidence type="ECO:0000313" key="5">
    <source>
        <dbReference type="Proteomes" id="UP000253941"/>
    </source>
</evidence>
<dbReference type="InterPro" id="IPR011990">
    <property type="entry name" value="TPR-like_helical_dom_sf"/>
</dbReference>
<evidence type="ECO:0000256" key="1">
    <source>
        <dbReference type="ARBA" id="ARBA00022737"/>
    </source>
</evidence>
<accession>A0A369TE99</accession>
<dbReference type="Gene3D" id="1.25.40.10">
    <property type="entry name" value="Tetratricopeptide repeat domain"/>
    <property type="match status" value="5"/>
</dbReference>
<comment type="caution">
    <text evidence="4">The sequence shown here is derived from an EMBL/GenBank/DDBJ whole genome shotgun (WGS) entry which is preliminary data.</text>
</comment>
<evidence type="ECO:0000256" key="3">
    <source>
        <dbReference type="PROSITE-ProRule" id="PRU00339"/>
    </source>
</evidence>
<dbReference type="Pfam" id="PF13432">
    <property type="entry name" value="TPR_16"/>
    <property type="match status" value="2"/>
</dbReference>
<gene>
    <name evidence="4" type="ORF">DRB17_00350</name>
</gene>
<protein>
    <submittedName>
        <fullName evidence="4">Tetratricopeptide repeat protein</fullName>
    </submittedName>
</protein>
<feature type="repeat" description="TPR" evidence="3">
    <location>
        <begin position="407"/>
        <end position="440"/>
    </location>
</feature>
<dbReference type="InterPro" id="IPR050498">
    <property type="entry name" value="Ycf3"/>
</dbReference>
<keyword evidence="5" id="KW-1185">Reference proteome</keyword>
<evidence type="ECO:0000313" key="4">
    <source>
        <dbReference type="EMBL" id="RDD63671.1"/>
    </source>
</evidence>
<dbReference type="Pfam" id="PF13181">
    <property type="entry name" value="TPR_8"/>
    <property type="match status" value="1"/>
</dbReference>
<proteinExistence type="predicted"/>
<dbReference type="EMBL" id="QPMH01000001">
    <property type="protein sequence ID" value="RDD63671.1"/>
    <property type="molecule type" value="Genomic_DNA"/>
</dbReference>
<dbReference type="InterPro" id="IPR019734">
    <property type="entry name" value="TPR_rpt"/>
</dbReference>
<dbReference type="SUPFAM" id="SSF48452">
    <property type="entry name" value="TPR-like"/>
    <property type="match status" value="2"/>
</dbReference>